<keyword evidence="6" id="KW-1185">Reference proteome</keyword>
<evidence type="ECO:0000256" key="3">
    <source>
        <dbReference type="RuleBase" id="RU000384"/>
    </source>
</evidence>
<dbReference type="RefSeq" id="WP_107031388.1">
    <property type="nucleotide sequence ID" value="NZ_PUEC01000004.1"/>
</dbReference>
<evidence type="ECO:0000256" key="2">
    <source>
        <dbReference type="PROSITE-ProRule" id="PRU01331"/>
    </source>
</evidence>
<evidence type="ECO:0000256" key="1">
    <source>
        <dbReference type="ARBA" id="ARBA00009897"/>
    </source>
</evidence>
<dbReference type="Pfam" id="PF00120">
    <property type="entry name" value="Gln-synt_C"/>
    <property type="match status" value="1"/>
</dbReference>
<organism evidence="5 6">
    <name type="scientific">Duncaniella muris</name>
    <dbReference type="NCBI Taxonomy" id="2094150"/>
    <lineage>
        <taxon>Bacteria</taxon>
        <taxon>Pseudomonadati</taxon>
        <taxon>Bacteroidota</taxon>
        <taxon>Bacteroidia</taxon>
        <taxon>Bacteroidales</taxon>
        <taxon>Muribaculaceae</taxon>
        <taxon>Duncaniella</taxon>
    </lineage>
</organism>
<comment type="similarity">
    <text evidence="1 2 3">Belongs to the glutamine synthetase family.</text>
</comment>
<dbReference type="Pfam" id="PF03951">
    <property type="entry name" value="Gln-synt_N"/>
    <property type="match status" value="1"/>
</dbReference>
<dbReference type="PANTHER" id="PTHR43407:SF1">
    <property type="entry name" value="LENGSIN"/>
    <property type="match status" value="1"/>
</dbReference>
<reference evidence="6" key="1">
    <citation type="submission" date="2018-02" db="EMBL/GenBank/DDBJ databases">
        <authorList>
            <person name="Clavel T."/>
            <person name="Strowig T."/>
        </authorList>
    </citation>
    <scope>NUCLEOTIDE SEQUENCE [LARGE SCALE GENOMIC DNA]</scope>
    <source>
        <strain evidence="6">DSM 103720</strain>
    </source>
</reference>
<dbReference type="InterPro" id="IPR008146">
    <property type="entry name" value="Gln_synth_cat_dom"/>
</dbReference>
<name>A0A2V1INC0_9BACT</name>
<dbReference type="PANTHER" id="PTHR43407">
    <property type="entry name" value="GLUTAMINE SYNTHETASE"/>
    <property type="match status" value="1"/>
</dbReference>
<evidence type="ECO:0000313" key="6">
    <source>
        <dbReference type="Proteomes" id="UP000244905"/>
    </source>
</evidence>
<dbReference type="GO" id="GO:0016020">
    <property type="term" value="C:membrane"/>
    <property type="evidence" value="ECO:0007669"/>
    <property type="project" value="TreeGrafter"/>
</dbReference>
<dbReference type="InterPro" id="IPR014746">
    <property type="entry name" value="Gln_synth/guanido_kin_cat_dom"/>
</dbReference>
<dbReference type="GO" id="GO:0019740">
    <property type="term" value="P:nitrogen utilization"/>
    <property type="evidence" value="ECO:0007669"/>
    <property type="project" value="TreeGrafter"/>
</dbReference>
<dbReference type="SMART" id="SM01230">
    <property type="entry name" value="Gln-synt_C"/>
    <property type="match status" value="1"/>
</dbReference>
<dbReference type="EMBL" id="PUEC01000004">
    <property type="protein sequence ID" value="PWB03606.1"/>
    <property type="molecule type" value="Genomic_DNA"/>
</dbReference>
<evidence type="ECO:0000313" key="5">
    <source>
        <dbReference type="EMBL" id="PWB03606.1"/>
    </source>
</evidence>
<dbReference type="Gene3D" id="3.30.590.10">
    <property type="entry name" value="Glutamine synthetase/guanido kinase, catalytic domain"/>
    <property type="match status" value="1"/>
</dbReference>
<dbReference type="InterPro" id="IPR036651">
    <property type="entry name" value="Gln_synt_N_sf"/>
</dbReference>
<dbReference type="GeneID" id="82525226"/>
<dbReference type="SUPFAM" id="SSF54368">
    <property type="entry name" value="Glutamine synthetase, N-terminal domain"/>
    <property type="match status" value="1"/>
</dbReference>
<accession>A0A2V1INC0</accession>
<evidence type="ECO:0000259" key="4">
    <source>
        <dbReference type="PROSITE" id="PS51987"/>
    </source>
</evidence>
<dbReference type="InterPro" id="IPR008147">
    <property type="entry name" value="Gln_synt_N"/>
</dbReference>
<gene>
    <name evidence="5" type="ORF">C5O23_02540</name>
</gene>
<dbReference type="PROSITE" id="PS51987">
    <property type="entry name" value="GS_CATALYTIC"/>
    <property type="match status" value="1"/>
</dbReference>
<dbReference type="AlphaFoldDB" id="A0A2V1INC0"/>
<dbReference type="Gene3D" id="3.10.20.70">
    <property type="entry name" value="Glutamine synthetase, N-terminal domain"/>
    <property type="match status" value="1"/>
</dbReference>
<dbReference type="GO" id="GO:0004356">
    <property type="term" value="F:glutamine synthetase activity"/>
    <property type="evidence" value="ECO:0007669"/>
    <property type="project" value="InterPro"/>
</dbReference>
<dbReference type="Proteomes" id="UP000244905">
    <property type="component" value="Unassembled WGS sequence"/>
</dbReference>
<protein>
    <submittedName>
        <fullName evidence="5">Glutamine synthetase</fullName>
    </submittedName>
</protein>
<dbReference type="GO" id="GO:0005737">
    <property type="term" value="C:cytoplasm"/>
    <property type="evidence" value="ECO:0007669"/>
    <property type="project" value="TreeGrafter"/>
</dbReference>
<sequence>MENNKNMSMSRNHVERTLGKPASEFTRADIIEYIRREGIEMVNFMYAAADGRLKTLNFVINSQEYLETILSTGERVDGSSLFPFIEAGRSDLYVIPRYSSAFRDPFAELPTLTLLCSYFDKDGQPLDSDPRRILERACKEFTEVSGLEFECMGELEFYVIGADTGMFPATDQKGYHESGPFAKFNDFRTKAMSLIASTGGQIKYGHSEVGNFKHNSLIYEQNEIEFLPNPALSAADHLLLAKWVIRELAAKEGLNVTFAPKITVGKAGSGFHIHMRLMKDCHNMTQSADRTLSNEARRAIAGLMTLAPSITAFGNANPTSYLRLVPHQEAPTNICWGDRNRSVLVRVPLGWTSGKDMCVQVNPADRCEIETYGKQTFEMRSPDCSANVYQLMAALCVAARLGFEMDEKDALDIASRTYVDVNIHAKENAEKLAGLETLPTCCVESAECLEKQRSIYESRNVFAPAMLDDLISQLKAFDDKMLAARVNADPIELQKLVNRYFYCG</sequence>
<dbReference type="SUPFAM" id="SSF55931">
    <property type="entry name" value="Glutamine synthetase/guanido kinase"/>
    <property type="match status" value="1"/>
</dbReference>
<dbReference type="GO" id="GO:0006542">
    <property type="term" value="P:glutamine biosynthetic process"/>
    <property type="evidence" value="ECO:0007669"/>
    <property type="project" value="InterPro"/>
</dbReference>
<feature type="domain" description="GS catalytic" evidence="4">
    <location>
        <begin position="130"/>
        <end position="501"/>
    </location>
</feature>
<comment type="caution">
    <text evidence="5">The sequence shown here is derived from an EMBL/GenBank/DDBJ whole genome shotgun (WGS) entry which is preliminary data.</text>
</comment>
<proteinExistence type="inferred from homology"/>